<reference evidence="8 11" key="2">
    <citation type="submission" date="2016-10" db="EMBL/GenBank/DDBJ databases">
        <title>Hydorgenophaga sp. LPB0072 isolated from gastropod.</title>
        <authorList>
            <person name="Kim E."/>
            <person name="Yi H."/>
        </authorList>
    </citation>
    <scope>NUCLEOTIDE SEQUENCE [LARGE SCALE GENOMIC DNA]</scope>
    <source>
        <strain evidence="8 11">LPB0072</strain>
    </source>
</reference>
<feature type="domain" description="M23ase beta-sheet core" evidence="7">
    <location>
        <begin position="305"/>
        <end position="399"/>
    </location>
</feature>
<keyword evidence="3" id="KW-0479">Metal-binding</keyword>
<evidence type="ECO:0000313" key="9">
    <source>
        <dbReference type="EMBL" id="OAD41669.1"/>
    </source>
</evidence>
<evidence type="ECO:0000313" key="10">
    <source>
        <dbReference type="Proteomes" id="UP000185657"/>
    </source>
</evidence>
<evidence type="ECO:0000259" key="7">
    <source>
        <dbReference type="Pfam" id="PF01551"/>
    </source>
</evidence>
<evidence type="ECO:0000256" key="2">
    <source>
        <dbReference type="ARBA" id="ARBA00022670"/>
    </source>
</evidence>
<evidence type="ECO:0000313" key="8">
    <source>
        <dbReference type="EMBL" id="AOW13384.1"/>
    </source>
</evidence>
<dbReference type="EMBL" id="LVWD01000013">
    <property type="protein sequence ID" value="OAD41669.1"/>
    <property type="molecule type" value="Genomic_DNA"/>
</dbReference>
<evidence type="ECO:0000313" key="11">
    <source>
        <dbReference type="Proteomes" id="UP000185680"/>
    </source>
</evidence>
<keyword evidence="5" id="KW-0862">Zinc</keyword>
<keyword evidence="2" id="KW-0645">Protease</keyword>
<evidence type="ECO:0000256" key="3">
    <source>
        <dbReference type="ARBA" id="ARBA00022723"/>
    </source>
</evidence>
<comment type="cofactor">
    <cofactor evidence="1">
        <name>Zn(2+)</name>
        <dbReference type="ChEBI" id="CHEBI:29105"/>
    </cofactor>
</comment>
<dbReference type="PANTHER" id="PTHR21666:SF288">
    <property type="entry name" value="CELL DIVISION PROTEIN YTFB"/>
    <property type="match status" value="1"/>
</dbReference>
<dbReference type="AlphaFoldDB" id="A0A167HS82"/>
<dbReference type="Proteomes" id="UP000185680">
    <property type="component" value="Chromosome"/>
</dbReference>
<organism evidence="8 11">
    <name type="scientific">Hydrogenophaga crassostreae</name>
    <dbReference type="NCBI Taxonomy" id="1763535"/>
    <lineage>
        <taxon>Bacteria</taxon>
        <taxon>Pseudomonadati</taxon>
        <taxon>Pseudomonadota</taxon>
        <taxon>Betaproteobacteria</taxon>
        <taxon>Burkholderiales</taxon>
        <taxon>Comamonadaceae</taxon>
        <taxon>Hydrogenophaga</taxon>
    </lineage>
</organism>
<evidence type="ECO:0000256" key="1">
    <source>
        <dbReference type="ARBA" id="ARBA00001947"/>
    </source>
</evidence>
<protein>
    <recommendedName>
        <fullName evidence="7">M23ase beta-sheet core domain-containing protein</fullName>
    </recommendedName>
</protein>
<dbReference type="KEGG" id="hyl:LPB072_11500"/>
<dbReference type="SUPFAM" id="SSF51261">
    <property type="entry name" value="Duplicated hybrid motif"/>
    <property type="match status" value="1"/>
</dbReference>
<dbReference type="GO" id="GO:0004222">
    <property type="term" value="F:metalloendopeptidase activity"/>
    <property type="evidence" value="ECO:0007669"/>
    <property type="project" value="TreeGrafter"/>
</dbReference>
<dbReference type="Proteomes" id="UP000185657">
    <property type="component" value="Unassembled WGS sequence"/>
</dbReference>
<accession>A0A167HS82</accession>
<dbReference type="Pfam" id="PF01551">
    <property type="entry name" value="Peptidase_M23"/>
    <property type="match status" value="1"/>
</dbReference>
<evidence type="ECO:0000256" key="5">
    <source>
        <dbReference type="ARBA" id="ARBA00022833"/>
    </source>
</evidence>
<dbReference type="GO" id="GO:0046872">
    <property type="term" value="F:metal ion binding"/>
    <property type="evidence" value="ECO:0007669"/>
    <property type="project" value="UniProtKB-KW"/>
</dbReference>
<dbReference type="InterPro" id="IPR011055">
    <property type="entry name" value="Dup_hybrid_motif"/>
</dbReference>
<gene>
    <name evidence="8" type="ORF">LPB072_11500</name>
    <name evidence="9" type="ORF">LPB72_10120</name>
</gene>
<dbReference type="CDD" id="cd12797">
    <property type="entry name" value="M23_peptidase"/>
    <property type="match status" value="1"/>
</dbReference>
<dbReference type="GO" id="GO:0006508">
    <property type="term" value="P:proteolysis"/>
    <property type="evidence" value="ECO:0007669"/>
    <property type="project" value="UniProtKB-KW"/>
</dbReference>
<dbReference type="STRING" id="1763535.LPB072_11500"/>
<dbReference type="InterPro" id="IPR050570">
    <property type="entry name" value="Cell_wall_metabolism_enzyme"/>
</dbReference>
<proteinExistence type="predicted"/>
<dbReference type="OrthoDB" id="9815245at2"/>
<keyword evidence="6" id="KW-0482">Metalloprotease</keyword>
<dbReference type="Gene3D" id="3.10.450.350">
    <property type="match status" value="2"/>
</dbReference>
<name>A0A167HS82_9BURK</name>
<dbReference type="InterPro" id="IPR016047">
    <property type="entry name" value="M23ase_b-sheet_dom"/>
</dbReference>
<reference evidence="9 10" key="1">
    <citation type="submission" date="2016-02" db="EMBL/GenBank/DDBJ databases">
        <title>Draft genome sequence of Hydrogenophaga sp. LPB0072.</title>
        <authorList>
            <person name="Shin S.-K."/>
            <person name="Yi H."/>
        </authorList>
    </citation>
    <scope>NUCLEOTIDE SEQUENCE [LARGE SCALE GENOMIC DNA]</scope>
    <source>
        <strain evidence="9 10">LPB0072</strain>
    </source>
</reference>
<dbReference type="PANTHER" id="PTHR21666">
    <property type="entry name" value="PEPTIDASE-RELATED"/>
    <property type="match status" value="1"/>
</dbReference>
<dbReference type="Gene3D" id="2.70.70.10">
    <property type="entry name" value="Glucose Permease (Domain IIA)"/>
    <property type="match status" value="1"/>
</dbReference>
<evidence type="ECO:0000256" key="6">
    <source>
        <dbReference type="ARBA" id="ARBA00023049"/>
    </source>
</evidence>
<keyword evidence="10" id="KW-1185">Reference proteome</keyword>
<evidence type="ECO:0000256" key="4">
    <source>
        <dbReference type="ARBA" id="ARBA00022801"/>
    </source>
</evidence>
<dbReference type="RefSeq" id="WP_066089721.1">
    <property type="nucleotide sequence ID" value="NZ_CP017476.1"/>
</dbReference>
<dbReference type="EMBL" id="CP017476">
    <property type="protein sequence ID" value="AOW13384.1"/>
    <property type="molecule type" value="Genomic_DNA"/>
</dbReference>
<sequence length="442" mass="47582">MKFTQHSLFTQLFRSPRRPVLAALGVLMLGTGVVAFGVSPNTPDAAQSPVRQVKDLFSPSIVVPDLVPSTTEFLLHQSQLTRRGDTLQALLKRLGVEDQEAQTFLANDATSRLMFAGSHGKLASVSRTAEGRLERLSVSWGDAVERRVSRLVVDRQAGGYNARLEQPVPRRLVQFGSLTVRSSFYAATDEAGIPDEIASQTVEAFSGDLDFRRDLQKGARVGLVYEAFELDGETLFTGQLLGAEIKSGGDTHQAMWFQTPGKAGEFVSLDGSSQQRTYLASPLVFSRVTSSYGPRIHPVYGGQKAHKGTDYGAPAGTPIRTVADGVVTFSGRQGGYGNYVVIKHPDKNATAYAHLGRIAVRMGQRVKQGETIGTVGSTGTATGPNLHFEYLVRGVRTNPSRITSNSSTSTNALANVPEFKDEAKAIREQLALANSVVLASAQ</sequence>
<keyword evidence="4" id="KW-0378">Hydrolase</keyword>